<proteinExistence type="predicted"/>
<protein>
    <submittedName>
        <fullName evidence="1">Uncharacterized protein</fullName>
    </submittedName>
</protein>
<gene>
    <name evidence="1" type="ORF">LCGC14_1844640</name>
</gene>
<sequence>SLGVQFFSPTTLEETSLLNFEFDDTPDPLSPWSGVNRVFISGKLYTVRSTNVRTLIDGADIVDASPFIFTQINGVATVPENTVFILLSNFPHVVFDRDFDMLVDIASVTEAAATLSQGFFKQGIDLFAFQSIVENIFPTIAIAD</sequence>
<name>A0A0F9IRS0_9ZZZZ</name>
<feature type="non-terminal residue" evidence="1">
    <location>
        <position position="1"/>
    </location>
</feature>
<comment type="caution">
    <text evidence="1">The sequence shown here is derived from an EMBL/GenBank/DDBJ whole genome shotgun (WGS) entry which is preliminary data.</text>
</comment>
<accession>A0A0F9IRS0</accession>
<dbReference type="AlphaFoldDB" id="A0A0F9IRS0"/>
<dbReference type="EMBL" id="LAZR01018436">
    <property type="protein sequence ID" value="KKL96425.1"/>
    <property type="molecule type" value="Genomic_DNA"/>
</dbReference>
<evidence type="ECO:0000313" key="1">
    <source>
        <dbReference type="EMBL" id="KKL96425.1"/>
    </source>
</evidence>
<reference evidence="1" key="1">
    <citation type="journal article" date="2015" name="Nature">
        <title>Complex archaea that bridge the gap between prokaryotes and eukaryotes.</title>
        <authorList>
            <person name="Spang A."/>
            <person name="Saw J.H."/>
            <person name="Jorgensen S.L."/>
            <person name="Zaremba-Niedzwiedzka K."/>
            <person name="Martijn J."/>
            <person name="Lind A.E."/>
            <person name="van Eijk R."/>
            <person name="Schleper C."/>
            <person name="Guy L."/>
            <person name="Ettema T.J."/>
        </authorList>
    </citation>
    <scope>NUCLEOTIDE SEQUENCE</scope>
</reference>
<organism evidence="1">
    <name type="scientific">marine sediment metagenome</name>
    <dbReference type="NCBI Taxonomy" id="412755"/>
    <lineage>
        <taxon>unclassified sequences</taxon>
        <taxon>metagenomes</taxon>
        <taxon>ecological metagenomes</taxon>
    </lineage>
</organism>